<dbReference type="InterPro" id="IPR036736">
    <property type="entry name" value="ACP-like_sf"/>
</dbReference>
<dbReference type="PROSITE" id="PS50075">
    <property type="entry name" value="CARRIER"/>
    <property type="match status" value="1"/>
</dbReference>
<evidence type="ECO:0000256" key="1">
    <source>
        <dbReference type="ARBA" id="ARBA00022450"/>
    </source>
</evidence>
<keyword evidence="2" id="KW-0597">Phosphoprotein</keyword>
<keyword evidence="1" id="KW-0596">Phosphopantetheine</keyword>
<proteinExistence type="predicted"/>
<feature type="domain" description="Carrier" evidence="3">
    <location>
        <begin position="49"/>
        <end position="117"/>
    </location>
</feature>
<accession>X1ELQ9</accession>
<dbReference type="SUPFAM" id="SSF56801">
    <property type="entry name" value="Acetyl-CoA synthetase-like"/>
    <property type="match status" value="1"/>
</dbReference>
<evidence type="ECO:0000256" key="2">
    <source>
        <dbReference type="ARBA" id="ARBA00022553"/>
    </source>
</evidence>
<protein>
    <recommendedName>
        <fullName evidence="3">Carrier domain-containing protein</fullName>
    </recommendedName>
</protein>
<dbReference type="AlphaFoldDB" id="X1ELQ9"/>
<dbReference type="FunFam" id="1.10.1200.10:FF:000005">
    <property type="entry name" value="Nonribosomal peptide synthetase 1"/>
    <property type="match status" value="1"/>
</dbReference>
<dbReference type="InterPro" id="IPR045851">
    <property type="entry name" value="AMP-bd_C_sf"/>
</dbReference>
<dbReference type="SUPFAM" id="SSF47336">
    <property type="entry name" value="ACP-like"/>
    <property type="match status" value="1"/>
</dbReference>
<evidence type="ECO:0000313" key="4">
    <source>
        <dbReference type="EMBL" id="GAH21290.1"/>
    </source>
</evidence>
<dbReference type="InterPro" id="IPR009081">
    <property type="entry name" value="PP-bd_ACP"/>
</dbReference>
<sequence>RDYLAKELPDYMIPSFFIILEKLPLTPNGKIDRKALPAPEFKADKKYIAPTNNIEKELTIIWANLLGVEQNKISINNNFFDLGGHSLKGITLISKIHKKLKVEVPLNEIFKNPTIKE</sequence>
<dbReference type="EMBL" id="BART01039541">
    <property type="protein sequence ID" value="GAH21290.1"/>
    <property type="molecule type" value="Genomic_DNA"/>
</dbReference>
<evidence type="ECO:0000259" key="3">
    <source>
        <dbReference type="PROSITE" id="PS50075"/>
    </source>
</evidence>
<feature type="non-terminal residue" evidence="4">
    <location>
        <position position="117"/>
    </location>
</feature>
<dbReference type="Gene3D" id="1.10.1200.10">
    <property type="entry name" value="ACP-like"/>
    <property type="match status" value="1"/>
</dbReference>
<reference evidence="4" key="1">
    <citation type="journal article" date="2014" name="Front. Microbiol.">
        <title>High frequency of phylogenetically diverse reductive dehalogenase-homologous genes in deep subseafloor sedimentary metagenomes.</title>
        <authorList>
            <person name="Kawai M."/>
            <person name="Futagami T."/>
            <person name="Toyoda A."/>
            <person name="Takaki Y."/>
            <person name="Nishi S."/>
            <person name="Hori S."/>
            <person name="Arai W."/>
            <person name="Tsubouchi T."/>
            <person name="Morono Y."/>
            <person name="Uchiyama I."/>
            <person name="Ito T."/>
            <person name="Fujiyama A."/>
            <person name="Inagaki F."/>
            <person name="Takami H."/>
        </authorList>
    </citation>
    <scope>NUCLEOTIDE SEQUENCE</scope>
    <source>
        <strain evidence="4">Expedition CK06-06</strain>
    </source>
</reference>
<dbReference type="Gene3D" id="3.30.300.30">
    <property type="match status" value="1"/>
</dbReference>
<dbReference type="PANTHER" id="PTHR44845:SF7">
    <property type="entry name" value="PLIPASTATIN SYNTHASE SUBUNIT D"/>
    <property type="match status" value="1"/>
</dbReference>
<feature type="non-terminal residue" evidence="4">
    <location>
        <position position="1"/>
    </location>
</feature>
<organism evidence="4">
    <name type="scientific">marine sediment metagenome</name>
    <dbReference type="NCBI Taxonomy" id="412755"/>
    <lineage>
        <taxon>unclassified sequences</taxon>
        <taxon>metagenomes</taxon>
        <taxon>ecological metagenomes</taxon>
    </lineage>
</organism>
<dbReference type="PROSITE" id="PS00012">
    <property type="entry name" value="PHOSPHOPANTETHEINE"/>
    <property type="match status" value="1"/>
</dbReference>
<dbReference type="InterPro" id="IPR006162">
    <property type="entry name" value="Ppantetheine_attach_site"/>
</dbReference>
<comment type="caution">
    <text evidence="4">The sequence shown here is derived from an EMBL/GenBank/DDBJ whole genome shotgun (WGS) entry which is preliminary data.</text>
</comment>
<dbReference type="Pfam" id="PF00550">
    <property type="entry name" value="PP-binding"/>
    <property type="match status" value="1"/>
</dbReference>
<gene>
    <name evidence="4" type="ORF">S01H4_64930</name>
</gene>
<name>X1ELQ9_9ZZZZ</name>
<dbReference type="PANTHER" id="PTHR44845">
    <property type="entry name" value="CARRIER DOMAIN-CONTAINING PROTEIN"/>
    <property type="match status" value="1"/>
</dbReference>